<keyword evidence="3 12" id="KW-0285">Flavoprotein</keyword>
<dbReference type="InterPro" id="IPR002938">
    <property type="entry name" value="FAD-bd"/>
</dbReference>
<proteinExistence type="inferred from homology"/>
<comment type="subcellular location">
    <subcellularLocation>
        <location evidence="12">Mitochondrion inner membrane</location>
        <topology evidence="12">Peripheral membrane protein</topology>
        <orientation evidence="12">Matrix side</orientation>
    </subcellularLocation>
</comment>
<dbReference type="EC" id="1.14.15.46" evidence="12"/>
<dbReference type="InterPro" id="IPR010971">
    <property type="entry name" value="UbiH/COQ6"/>
</dbReference>
<dbReference type="FunFam" id="3.50.50.60:FF:000021">
    <property type="entry name" value="Ubiquinone biosynthesis monooxygenase COQ6"/>
    <property type="match status" value="1"/>
</dbReference>
<dbReference type="GO" id="GO:0071949">
    <property type="term" value="F:FAD binding"/>
    <property type="evidence" value="ECO:0007669"/>
    <property type="project" value="InterPro"/>
</dbReference>
<comment type="pathway">
    <text evidence="12">Cofactor biosynthesis; ubiquinone biosynthesis.</text>
</comment>
<evidence type="ECO:0000256" key="2">
    <source>
        <dbReference type="ARBA" id="ARBA00005349"/>
    </source>
</evidence>
<organism evidence="14 15">
    <name type="scientific">Dufourea novaeangliae</name>
    <name type="common">Sweat bee</name>
    <dbReference type="NCBI Taxonomy" id="178035"/>
    <lineage>
        <taxon>Eukaryota</taxon>
        <taxon>Metazoa</taxon>
        <taxon>Ecdysozoa</taxon>
        <taxon>Arthropoda</taxon>
        <taxon>Hexapoda</taxon>
        <taxon>Insecta</taxon>
        <taxon>Pterygota</taxon>
        <taxon>Neoptera</taxon>
        <taxon>Endopterygota</taxon>
        <taxon>Hymenoptera</taxon>
        <taxon>Apocrita</taxon>
        <taxon>Aculeata</taxon>
        <taxon>Apoidea</taxon>
        <taxon>Anthophila</taxon>
        <taxon>Halictidae</taxon>
        <taxon>Rophitinae</taxon>
        <taxon>Dufourea</taxon>
    </lineage>
</organism>
<dbReference type="PANTHER" id="PTHR43876:SF7">
    <property type="entry name" value="UBIQUINONE BIOSYNTHESIS MONOOXYGENASE COQ6, MITOCHONDRIAL"/>
    <property type="match status" value="1"/>
</dbReference>
<dbReference type="InterPro" id="IPR051205">
    <property type="entry name" value="UbiH/COQ6_monooxygenase"/>
</dbReference>
<feature type="domain" description="FAD-binding" evidence="13">
    <location>
        <begin position="364"/>
        <end position="402"/>
    </location>
</feature>
<evidence type="ECO:0000256" key="3">
    <source>
        <dbReference type="ARBA" id="ARBA00022630"/>
    </source>
</evidence>
<evidence type="ECO:0000313" key="14">
    <source>
        <dbReference type="EMBL" id="KZC06392.1"/>
    </source>
</evidence>
<dbReference type="AlphaFoldDB" id="A0A154P3J3"/>
<keyword evidence="7" id="KW-0809">Transit peptide</keyword>
<dbReference type="InterPro" id="IPR000689">
    <property type="entry name" value="UbQ_mOase_COQ6"/>
</dbReference>
<keyword evidence="8 12" id="KW-0560">Oxidoreductase</keyword>
<evidence type="ECO:0000256" key="7">
    <source>
        <dbReference type="ARBA" id="ARBA00022946"/>
    </source>
</evidence>
<dbReference type="NCBIfam" id="TIGR01988">
    <property type="entry name" value="Ubi-OHases"/>
    <property type="match status" value="1"/>
</dbReference>
<dbReference type="PRINTS" id="PR00420">
    <property type="entry name" value="RNGMNOXGNASE"/>
</dbReference>
<evidence type="ECO:0000313" key="15">
    <source>
        <dbReference type="Proteomes" id="UP000076502"/>
    </source>
</evidence>
<evidence type="ECO:0000256" key="12">
    <source>
        <dbReference type="HAMAP-Rule" id="MF_03193"/>
    </source>
</evidence>
<evidence type="ECO:0000256" key="9">
    <source>
        <dbReference type="ARBA" id="ARBA00023033"/>
    </source>
</evidence>
<keyword evidence="14" id="KW-0830">Ubiquinone</keyword>
<keyword evidence="4 12" id="KW-0831">Ubiquinone biosynthesis</keyword>
<comment type="subunit">
    <text evidence="12">Component of a multi-subunit COQ enzyme complex.</text>
</comment>
<sequence length="475" mass="52280">MAAFVKSFSCYRSFSPISKRCITPSTTTIAAKHRCTFTQNDENYDIIITGGGMVGTTLACAIANNRRLECRRILLLEGGKKVEYKPQEQYSNRVVALNQQTRTLLSSIGAWQHIEAIRYCPVRKMQVWDACSDAMIEFNEDHLSEEIAYIVENNLLLHAVNKQVAEKENVTIVYDSKVDNIKLPEVQGGDAKIQLQNGKRYKTKLLVGADGANSLVRQSMGVQYVKWDYSQLGIVATLMLSEPTENIVAWQRFLPTGPIALLPLTDSLSSLVWSLPTNEAKRLLKVSEEEFVDSVNNALWKLYPKDGIVESGLRALQQLLKGLSLRTGVARQLQPSISAIAEGSRAAFPLQFGHSVSYVGTGTVLVGDAAHRVHPLAGQGVNLGFGDVTVLVQLLAEGAINGASLGDMMYLRKYETLRQRYNVPTMLAIDALHRLYKGTAAPIVLARSLGLQLTNAIPLVKKALIQHASGQEVSR</sequence>
<dbReference type="NCBIfam" id="TIGR01989">
    <property type="entry name" value="COQ6"/>
    <property type="match status" value="1"/>
</dbReference>
<dbReference type="PANTHER" id="PTHR43876">
    <property type="entry name" value="UBIQUINONE BIOSYNTHESIS MONOOXYGENASE COQ6, MITOCHONDRIAL"/>
    <property type="match status" value="1"/>
</dbReference>
<evidence type="ECO:0000259" key="13">
    <source>
        <dbReference type="Pfam" id="PF01494"/>
    </source>
</evidence>
<dbReference type="STRING" id="178035.A0A154P3J3"/>
<evidence type="ECO:0000256" key="1">
    <source>
        <dbReference type="ARBA" id="ARBA00001974"/>
    </source>
</evidence>
<keyword evidence="10 12" id="KW-0496">Mitochondrion</keyword>
<keyword evidence="9 12" id="KW-0503">Monooxygenase</keyword>
<comment type="catalytic activity">
    <reaction evidence="12">
        <text>a 2-methoxy-6-(all-trans-polyprenyl)phenol + 2 reduced [2Fe-2S]-[ferredoxin] + O2 + 2 H(+) = a 2-methoxy-6-(all-trans-polyprenyl)benzene-1,4-diol + 2 oxidized [2Fe-2S]-[ferredoxin] + H2O</text>
        <dbReference type="Rhea" id="RHEA:81183"/>
        <dbReference type="Rhea" id="RHEA-COMP:9551"/>
        <dbReference type="Rhea" id="RHEA-COMP:10000"/>
        <dbReference type="Rhea" id="RHEA-COMP:10001"/>
        <dbReference type="Rhea" id="RHEA-COMP:10858"/>
        <dbReference type="ChEBI" id="CHEBI:15377"/>
        <dbReference type="ChEBI" id="CHEBI:15378"/>
        <dbReference type="ChEBI" id="CHEBI:15379"/>
        <dbReference type="ChEBI" id="CHEBI:33737"/>
        <dbReference type="ChEBI" id="CHEBI:33738"/>
        <dbReference type="ChEBI" id="CHEBI:62731"/>
        <dbReference type="ChEBI" id="CHEBI:84166"/>
        <dbReference type="EC" id="1.14.15.46"/>
    </reaction>
</comment>
<evidence type="ECO:0000256" key="8">
    <source>
        <dbReference type="ARBA" id="ARBA00023002"/>
    </source>
</evidence>
<dbReference type="Proteomes" id="UP000076502">
    <property type="component" value="Unassembled WGS sequence"/>
</dbReference>
<keyword evidence="6 12" id="KW-0274">FAD</keyword>
<protein>
    <recommendedName>
        <fullName evidence="12">Ubiquinone biosynthesis monooxygenase COQ6, mitochondrial</fullName>
        <ecNumber evidence="12">1.14.15.45</ecNumber>
    </recommendedName>
    <alternativeName>
        <fullName evidence="12">2-methoxy-6-polyprenolphenol 4-hydroxylase</fullName>
        <ecNumber evidence="12">1.14.15.46</ecNumber>
    </alternativeName>
</protein>
<feature type="domain" description="FAD-binding" evidence="13">
    <location>
        <begin position="45"/>
        <end position="297"/>
    </location>
</feature>
<dbReference type="GO" id="GO:0120538">
    <property type="term" value="F:2-methoxy-6-polyprenolphenol 4-hydroxylase activity"/>
    <property type="evidence" value="ECO:0007669"/>
    <property type="project" value="UniProtKB-EC"/>
</dbReference>
<accession>A0A154P3J3</accession>
<evidence type="ECO:0000256" key="5">
    <source>
        <dbReference type="ARBA" id="ARBA00022792"/>
    </source>
</evidence>
<evidence type="ECO:0000256" key="11">
    <source>
        <dbReference type="ARBA" id="ARBA00023136"/>
    </source>
</evidence>
<dbReference type="UniPathway" id="UPA00232"/>
<gene>
    <name evidence="12" type="primary">coq6</name>
    <name evidence="14" type="ORF">WN55_10302</name>
</gene>
<dbReference type="GO" id="GO:0016712">
    <property type="term" value="F:oxidoreductase activity, acting on paired donors, with incorporation or reduction of molecular oxygen, reduced flavin or flavoprotein as one donor, and incorporation of one atom of oxygen"/>
    <property type="evidence" value="ECO:0007669"/>
    <property type="project" value="UniProtKB-UniRule"/>
</dbReference>
<comment type="similarity">
    <text evidence="2 12">Belongs to the UbiH/COQ6 family.</text>
</comment>
<dbReference type="GO" id="GO:0106364">
    <property type="term" value="F:4-hydroxy-3-all-trans-polyprenylbenzoate oxygenase activity"/>
    <property type="evidence" value="ECO:0007669"/>
    <property type="project" value="UniProtKB-EC"/>
</dbReference>
<dbReference type="InterPro" id="IPR036188">
    <property type="entry name" value="FAD/NAD-bd_sf"/>
</dbReference>
<dbReference type="HAMAP" id="MF_03193">
    <property type="entry name" value="COQ6_monooxygenase"/>
    <property type="match status" value="1"/>
</dbReference>
<comment type="cofactor">
    <cofactor evidence="1 12">
        <name>FAD</name>
        <dbReference type="ChEBI" id="CHEBI:57692"/>
    </cofactor>
</comment>
<dbReference type="FunFam" id="3.30.9.10:FF:000111">
    <property type="entry name" value="Ubiquinone biosynthesis monooxygenase COQ6, mitochondrial"/>
    <property type="match status" value="1"/>
</dbReference>
<evidence type="ECO:0000256" key="4">
    <source>
        <dbReference type="ARBA" id="ARBA00022688"/>
    </source>
</evidence>
<dbReference type="OrthoDB" id="683240at2759"/>
<dbReference type="FunFam" id="3.50.50.60:FF:000086">
    <property type="entry name" value="Ubiquinone biosynthesis monooxygenase COQ6, mitochondrial"/>
    <property type="match status" value="1"/>
</dbReference>
<dbReference type="SUPFAM" id="SSF51905">
    <property type="entry name" value="FAD/NAD(P)-binding domain"/>
    <property type="match status" value="1"/>
</dbReference>
<dbReference type="EC" id="1.14.15.45" evidence="12"/>
<dbReference type="PROSITE" id="PS01304">
    <property type="entry name" value="UBIH"/>
    <property type="match status" value="1"/>
</dbReference>
<comment type="catalytic activity">
    <reaction evidence="12">
        <text>a 4-hydroxy-3-(all-trans-polyprenyl)benzoate + 2 reduced [2Fe-2S]-[ferredoxin] + O2 + 2 H(+) = a 3,4-dihydroxy-5-(all-trans-polyprenyl)benzoate + 2 oxidized [2Fe-2S]-[ferredoxin] + H2O</text>
        <dbReference type="Rhea" id="RHEA:81195"/>
        <dbReference type="Rhea" id="RHEA-COMP:9514"/>
        <dbReference type="Rhea" id="RHEA-COMP:10000"/>
        <dbReference type="Rhea" id="RHEA-COMP:10001"/>
        <dbReference type="Rhea" id="RHEA-COMP:10930"/>
        <dbReference type="ChEBI" id="CHEBI:15377"/>
        <dbReference type="ChEBI" id="CHEBI:15378"/>
        <dbReference type="ChEBI" id="CHEBI:15379"/>
        <dbReference type="ChEBI" id="CHEBI:33737"/>
        <dbReference type="ChEBI" id="CHEBI:33738"/>
        <dbReference type="ChEBI" id="CHEBI:64694"/>
        <dbReference type="ChEBI" id="CHEBI:78396"/>
        <dbReference type="EC" id="1.14.15.45"/>
    </reaction>
</comment>
<reference evidence="14 15" key="1">
    <citation type="submission" date="2015-07" db="EMBL/GenBank/DDBJ databases">
        <title>The genome of Dufourea novaeangliae.</title>
        <authorList>
            <person name="Pan H."/>
            <person name="Kapheim K."/>
        </authorList>
    </citation>
    <scope>NUCLEOTIDE SEQUENCE [LARGE SCALE GENOMIC DNA]</scope>
    <source>
        <strain evidence="14">0120121106</strain>
        <tissue evidence="14">Whole body</tissue>
    </source>
</reference>
<evidence type="ECO:0000256" key="10">
    <source>
        <dbReference type="ARBA" id="ARBA00023128"/>
    </source>
</evidence>
<keyword evidence="5 12" id="KW-0999">Mitochondrion inner membrane</keyword>
<name>A0A154P3J3_DUFNO</name>
<evidence type="ECO:0000256" key="6">
    <source>
        <dbReference type="ARBA" id="ARBA00022827"/>
    </source>
</evidence>
<dbReference type="GO" id="GO:0031314">
    <property type="term" value="C:extrinsic component of mitochondrial inner membrane"/>
    <property type="evidence" value="ECO:0007669"/>
    <property type="project" value="UniProtKB-UniRule"/>
</dbReference>
<dbReference type="Gene3D" id="3.50.50.60">
    <property type="entry name" value="FAD/NAD(P)-binding domain"/>
    <property type="match status" value="2"/>
</dbReference>
<keyword evidence="11 12" id="KW-0472">Membrane</keyword>
<dbReference type="Pfam" id="PF01494">
    <property type="entry name" value="FAD_binding_3"/>
    <property type="match status" value="2"/>
</dbReference>
<dbReference type="EMBL" id="KQ434809">
    <property type="protein sequence ID" value="KZC06392.1"/>
    <property type="molecule type" value="Genomic_DNA"/>
</dbReference>
<comment type="function">
    <text evidence="12">FAD-dependent monooxygenase required for two non-consecutive steps during ubiquinone biosynthesis. Required for the C5-ring hydroxylation during ubiquinone biosynthesis by catalyzing the hydroxylation of 4-hydroxy-3-(all-trans-polyprenyl)benzoic acid to 3,4-dihydroxy-5-(all-trans-polyprenyl)benzoic acid. Also acts downstream of coq4, for the C1-hydroxylation during ubiquinone biosynthesis by catalyzing the hydroxylation of 2-methoxy-6-(all-trans-polyprenyl)phenol to 2-methoxy-6-(all-trans-polyprenyl)benzene-1,4-diol. The electrons required for the hydroxylation reaction are funneled indirectly to coq6 from NADPH via a ferredoxin/ferredoxin reductase system.</text>
</comment>
<dbReference type="InterPro" id="IPR018168">
    <property type="entry name" value="Ubi_Hdrlase_CS"/>
</dbReference>
<keyword evidence="15" id="KW-1185">Reference proteome</keyword>